<keyword evidence="3" id="KW-1185">Reference proteome</keyword>
<evidence type="ECO:0000256" key="1">
    <source>
        <dbReference type="SAM" id="MobiDB-lite"/>
    </source>
</evidence>
<evidence type="ECO:0000313" key="3">
    <source>
        <dbReference type="Proteomes" id="UP001304895"/>
    </source>
</evidence>
<gene>
    <name evidence="2" type="ORF">BT67DRAFT_423883</name>
</gene>
<reference evidence="2" key="1">
    <citation type="journal article" date="2023" name="Mol. Phylogenet. Evol.">
        <title>Genome-scale phylogeny and comparative genomics of the fungal order Sordariales.</title>
        <authorList>
            <person name="Hensen N."/>
            <person name="Bonometti L."/>
            <person name="Westerberg I."/>
            <person name="Brannstrom I.O."/>
            <person name="Guillou S."/>
            <person name="Cros-Aarteil S."/>
            <person name="Calhoun S."/>
            <person name="Haridas S."/>
            <person name="Kuo A."/>
            <person name="Mondo S."/>
            <person name="Pangilinan J."/>
            <person name="Riley R."/>
            <person name="LaButti K."/>
            <person name="Andreopoulos B."/>
            <person name="Lipzen A."/>
            <person name="Chen C."/>
            <person name="Yan M."/>
            <person name="Daum C."/>
            <person name="Ng V."/>
            <person name="Clum A."/>
            <person name="Steindorff A."/>
            <person name="Ohm R.A."/>
            <person name="Martin F."/>
            <person name="Silar P."/>
            <person name="Natvig D.O."/>
            <person name="Lalanne C."/>
            <person name="Gautier V."/>
            <person name="Ament-Velasquez S.L."/>
            <person name="Kruys A."/>
            <person name="Hutchinson M.I."/>
            <person name="Powell A.J."/>
            <person name="Barry K."/>
            <person name="Miller A.N."/>
            <person name="Grigoriev I.V."/>
            <person name="Debuchy R."/>
            <person name="Gladieux P."/>
            <person name="Hiltunen Thoren M."/>
            <person name="Johannesson H."/>
        </authorList>
    </citation>
    <scope>NUCLEOTIDE SEQUENCE</scope>
    <source>
        <strain evidence="2">CBS 123565</strain>
    </source>
</reference>
<dbReference type="Proteomes" id="UP001304895">
    <property type="component" value="Unassembled WGS sequence"/>
</dbReference>
<organism evidence="2 3">
    <name type="scientific">Trichocladium antarcticum</name>
    <dbReference type="NCBI Taxonomy" id="1450529"/>
    <lineage>
        <taxon>Eukaryota</taxon>
        <taxon>Fungi</taxon>
        <taxon>Dikarya</taxon>
        <taxon>Ascomycota</taxon>
        <taxon>Pezizomycotina</taxon>
        <taxon>Sordariomycetes</taxon>
        <taxon>Sordariomycetidae</taxon>
        <taxon>Sordariales</taxon>
        <taxon>Chaetomiaceae</taxon>
        <taxon>Trichocladium</taxon>
    </lineage>
</organism>
<feature type="region of interest" description="Disordered" evidence="1">
    <location>
        <begin position="1"/>
        <end position="29"/>
    </location>
</feature>
<feature type="compositionally biased region" description="Low complexity" evidence="1">
    <location>
        <begin position="103"/>
        <end position="113"/>
    </location>
</feature>
<reference evidence="2" key="2">
    <citation type="submission" date="2023-05" db="EMBL/GenBank/DDBJ databases">
        <authorList>
            <consortium name="Lawrence Berkeley National Laboratory"/>
            <person name="Steindorff A."/>
            <person name="Hensen N."/>
            <person name="Bonometti L."/>
            <person name="Westerberg I."/>
            <person name="Brannstrom I.O."/>
            <person name="Guillou S."/>
            <person name="Cros-Aarteil S."/>
            <person name="Calhoun S."/>
            <person name="Haridas S."/>
            <person name="Kuo A."/>
            <person name="Mondo S."/>
            <person name="Pangilinan J."/>
            <person name="Riley R."/>
            <person name="Labutti K."/>
            <person name="Andreopoulos B."/>
            <person name="Lipzen A."/>
            <person name="Chen C."/>
            <person name="Yanf M."/>
            <person name="Daum C."/>
            <person name="Ng V."/>
            <person name="Clum A."/>
            <person name="Ohm R."/>
            <person name="Martin F."/>
            <person name="Silar P."/>
            <person name="Natvig D."/>
            <person name="Lalanne C."/>
            <person name="Gautier V."/>
            <person name="Ament-Velasquez S.L."/>
            <person name="Kruys A."/>
            <person name="Hutchinson M.I."/>
            <person name="Powell A.J."/>
            <person name="Barry K."/>
            <person name="Miller A.N."/>
            <person name="Grigoriev I.V."/>
            <person name="Debuchy R."/>
            <person name="Gladieux P."/>
            <person name="Thoren M.H."/>
            <person name="Johannesson H."/>
        </authorList>
    </citation>
    <scope>NUCLEOTIDE SEQUENCE</scope>
    <source>
        <strain evidence="2">CBS 123565</strain>
    </source>
</reference>
<comment type="caution">
    <text evidence="2">The sequence shown here is derived from an EMBL/GenBank/DDBJ whole genome shotgun (WGS) entry which is preliminary data.</text>
</comment>
<dbReference type="EMBL" id="MU853413">
    <property type="protein sequence ID" value="KAK4133121.1"/>
    <property type="molecule type" value="Genomic_DNA"/>
</dbReference>
<name>A0AAN6UI75_9PEZI</name>
<sequence length="217" mass="24393">MATPPTPTAATPQPNPITIRLPSKYTPSTPATTTFTPPPLPFLHRTWSVTHSTLTMWRTARNVRITYGPLPPGSTAPPRARLSDTVEYEPLAGSAGRPKRVSGTDTTGTPGDTGAWDWRGRGWLFWVGSHWEVLGWGEWEDPATRVRERWVVTWFRETVFTEEGVDVYFERREGGSEGLVRAVLAELRRVARGCGRLERLLEGEMREVSVVLPWAER</sequence>
<dbReference type="AlphaFoldDB" id="A0AAN6UI75"/>
<evidence type="ECO:0000313" key="2">
    <source>
        <dbReference type="EMBL" id="KAK4133121.1"/>
    </source>
</evidence>
<protein>
    <submittedName>
        <fullName evidence="2">Uncharacterized protein</fullName>
    </submittedName>
</protein>
<accession>A0AAN6UI75</accession>
<proteinExistence type="predicted"/>
<feature type="region of interest" description="Disordered" evidence="1">
    <location>
        <begin position="91"/>
        <end position="113"/>
    </location>
</feature>